<accession>A0ACB8FF32</accession>
<evidence type="ECO:0000313" key="2">
    <source>
        <dbReference type="Proteomes" id="UP000827872"/>
    </source>
</evidence>
<reference evidence="1" key="1">
    <citation type="submission" date="2021-08" db="EMBL/GenBank/DDBJ databases">
        <title>The first chromosome-level gecko genome reveals the dynamic sex chromosomes of Neotropical dwarf geckos (Sphaerodactylidae: Sphaerodactylus).</title>
        <authorList>
            <person name="Pinto B.J."/>
            <person name="Keating S.E."/>
            <person name="Gamble T."/>
        </authorList>
    </citation>
    <scope>NUCLEOTIDE SEQUENCE</scope>
    <source>
        <strain evidence="1">TG3544</strain>
    </source>
</reference>
<gene>
    <name evidence="1" type="ORF">K3G42_025265</name>
</gene>
<evidence type="ECO:0000313" key="1">
    <source>
        <dbReference type="EMBL" id="KAH8003893.1"/>
    </source>
</evidence>
<proteinExistence type="predicted"/>
<comment type="caution">
    <text evidence="1">The sequence shown here is derived from an EMBL/GenBank/DDBJ whole genome shotgun (WGS) entry which is preliminary data.</text>
</comment>
<sequence>MEQVTGSCCGEEEDVQIEDHTVEVTLHESHLACEIQEDELVTTGSDAKSGTEWIYQDSYGSWAASRSASSKVKWRGKGFESEQQTPKAIPAPQDDWKDFMKSFALRQQVTLDLLASQQQKQNENSWQRKPFLKFEQGSENNNQFGEIKFSIGGEPSFYFHSLADAPASSKCL</sequence>
<dbReference type="Proteomes" id="UP000827872">
    <property type="component" value="Linkage Group LG09"/>
</dbReference>
<dbReference type="EMBL" id="CM037622">
    <property type="protein sequence ID" value="KAH8003893.1"/>
    <property type="molecule type" value="Genomic_DNA"/>
</dbReference>
<organism evidence="1 2">
    <name type="scientific">Sphaerodactylus townsendi</name>
    <dbReference type="NCBI Taxonomy" id="933632"/>
    <lineage>
        <taxon>Eukaryota</taxon>
        <taxon>Metazoa</taxon>
        <taxon>Chordata</taxon>
        <taxon>Craniata</taxon>
        <taxon>Vertebrata</taxon>
        <taxon>Euteleostomi</taxon>
        <taxon>Lepidosauria</taxon>
        <taxon>Squamata</taxon>
        <taxon>Bifurcata</taxon>
        <taxon>Gekkota</taxon>
        <taxon>Sphaerodactylidae</taxon>
        <taxon>Sphaerodactylus</taxon>
    </lineage>
</organism>
<protein>
    <submittedName>
        <fullName evidence="1">Uncharacterized protein</fullName>
    </submittedName>
</protein>
<name>A0ACB8FF32_9SAUR</name>
<keyword evidence="2" id="KW-1185">Reference proteome</keyword>